<sequence>MEDDIARFLRKFLIGHIHRDLVRLARGSEDLHIVDMIGPREDRPLSKGQARIDDFFFEKCYLGPESMTTLTGPIMRIKRKIGNGEILLYRATERTRGFFRKYHSMSRINPKDFEYPIPRLVCELERISETFRETFVILFHDQPIDDDMWSGIFGELHIFEIIRYRKYLIIHLESDKPTIEDISLDRLDVIIFPLDYRRENMDFGPFWQVFHIRHHHWFWLFFEGDLGVIGTGLHPDGRVEEAVKIINLRDRPDRRTRIIGSSFLIDTDCRREPADLVHLGIFVDRGDNHPSVRRETLEIASLSLGIDGIECKRWLSRPRNSRDNDEFVFGDFDGNILEIVRLGTDNFEELGHKEKKGEVIKSNGEYTQKRWKMKKIL</sequence>
<protein>
    <submittedName>
        <fullName evidence="1">Uncharacterized protein</fullName>
    </submittedName>
</protein>
<comment type="caution">
    <text evidence="1">The sequence shown here is derived from an EMBL/GenBank/DDBJ whole genome shotgun (WGS) entry which is preliminary data.</text>
</comment>
<evidence type="ECO:0000313" key="1">
    <source>
        <dbReference type="EMBL" id="EKD29729.1"/>
    </source>
</evidence>
<accession>K1YWS1</accession>
<dbReference type="EMBL" id="AMFJ01034300">
    <property type="protein sequence ID" value="EKD29729.1"/>
    <property type="molecule type" value="Genomic_DNA"/>
</dbReference>
<organism evidence="1">
    <name type="scientific">uncultured bacterium</name>
    <name type="common">gcode 4</name>
    <dbReference type="NCBI Taxonomy" id="1234023"/>
    <lineage>
        <taxon>Bacteria</taxon>
        <taxon>environmental samples</taxon>
    </lineage>
</organism>
<name>K1YWS1_9BACT</name>
<proteinExistence type="predicted"/>
<reference evidence="1" key="1">
    <citation type="journal article" date="2012" name="Science">
        <title>Fermentation, hydrogen, and sulfur metabolism in multiple uncultivated bacterial phyla.</title>
        <authorList>
            <person name="Wrighton K.C."/>
            <person name="Thomas B.C."/>
            <person name="Sharon I."/>
            <person name="Miller C.S."/>
            <person name="Castelle C.J."/>
            <person name="VerBerkmoes N.C."/>
            <person name="Wilkins M.J."/>
            <person name="Hettich R.L."/>
            <person name="Lipton M.S."/>
            <person name="Williams K.H."/>
            <person name="Long P.E."/>
            <person name="Banfield J.F."/>
        </authorList>
    </citation>
    <scope>NUCLEOTIDE SEQUENCE [LARGE SCALE GENOMIC DNA]</scope>
</reference>
<gene>
    <name evidence="1" type="ORF">ACD_78C00300G0001</name>
</gene>
<dbReference type="AlphaFoldDB" id="K1YWS1"/>